<evidence type="ECO:0000259" key="3">
    <source>
        <dbReference type="Pfam" id="PF18294"/>
    </source>
</evidence>
<dbReference type="InterPro" id="IPR029045">
    <property type="entry name" value="ClpP/crotonase-like_dom_sf"/>
</dbReference>
<dbReference type="GO" id="GO:0008236">
    <property type="term" value="F:serine-type peptidase activity"/>
    <property type="evidence" value="ECO:0007669"/>
    <property type="project" value="InterPro"/>
</dbReference>
<dbReference type="PANTHER" id="PTHR32060">
    <property type="entry name" value="TAIL-SPECIFIC PROTEASE"/>
    <property type="match status" value="1"/>
</dbReference>
<dbReference type="PANTHER" id="PTHR32060:SF30">
    <property type="entry name" value="CARBOXY-TERMINAL PROCESSING PROTEASE CTPA"/>
    <property type="match status" value="1"/>
</dbReference>
<evidence type="ECO:0000313" key="5">
    <source>
        <dbReference type="Proteomes" id="UP000310314"/>
    </source>
</evidence>
<dbReference type="Proteomes" id="UP000310314">
    <property type="component" value="Unassembled WGS sequence"/>
</dbReference>
<dbReference type="EMBL" id="VATY01000004">
    <property type="protein sequence ID" value="TMM53676.1"/>
    <property type="molecule type" value="Genomic_DNA"/>
</dbReference>
<dbReference type="CDD" id="cd07561">
    <property type="entry name" value="Peptidase_S41_CPP_like"/>
    <property type="match status" value="1"/>
</dbReference>
<dbReference type="PROSITE" id="PS51257">
    <property type="entry name" value="PROKAR_LIPOPROTEIN"/>
    <property type="match status" value="1"/>
</dbReference>
<reference evidence="4 5" key="1">
    <citation type="submission" date="2019-05" db="EMBL/GenBank/DDBJ databases">
        <authorList>
            <person name="Zhang J.-Y."/>
            <person name="Feg X."/>
            <person name="Du Z.-J."/>
        </authorList>
    </citation>
    <scope>NUCLEOTIDE SEQUENCE [LARGE SCALE GENOMIC DNA]</scope>
    <source>
        <strain evidence="4 5">RZ26</strain>
    </source>
</reference>
<dbReference type="Pfam" id="PF18294">
    <property type="entry name" value="Pept_S41_N"/>
    <property type="match status" value="1"/>
</dbReference>
<evidence type="ECO:0000259" key="2">
    <source>
        <dbReference type="Pfam" id="PF03572"/>
    </source>
</evidence>
<dbReference type="SUPFAM" id="SSF52096">
    <property type="entry name" value="ClpP/crotonase"/>
    <property type="match status" value="1"/>
</dbReference>
<feature type="signal peptide" evidence="1">
    <location>
        <begin position="1"/>
        <end position="22"/>
    </location>
</feature>
<gene>
    <name evidence="4" type="ORF">FEE95_17395</name>
</gene>
<feature type="domain" description="Peptidase S41 N-terminal" evidence="3">
    <location>
        <begin position="50"/>
        <end position="121"/>
    </location>
</feature>
<dbReference type="AlphaFoldDB" id="A0A5S3PMN0"/>
<dbReference type="GO" id="GO:0030288">
    <property type="term" value="C:outer membrane-bounded periplasmic space"/>
    <property type="evidence" value="ECO:0007669"/>
    <property type="project" value="TreeGrafter"/>
</dbReference>
<evidence type="ECO:0000313" key="4">
    <source>
        <dbReference type="EMBL" id="TMM53676.1"/>
    </source>
</evidence>
<proteinExistence type="predicted"/>
<organism evidence="4 5">
    <name type="scientific">Maribacter algarum</name>
    <name type="common">ex Zhang et al. 2020</name>
    <dbReference type="NCBI Taxonomy" id="2578118"/>
    <lineage>
        <taxon>Bacteria</taxon>
        <taxon>Pseudomonadati</taxon>
        <taxon>Bacteroidota</taxon>
        <taxon>Flavobacteriia</taxon>
        <taxon>Flavobacteriales</taxon>
        <taxon>Flavobacteriaceae</taxon>
        <taxon>Maribacter</taxon>
    </lineage>
</organism>
<feature type="chain" id="PRO_5024424003" evidence="1">
    <location>
        <begin position="23"/>
        <end position="524"/>
    </location>
</feature>
<evidence type="ECO:0000256" key="1">
    <source>
        <dbReference type="SAM" id="SignalP"/>
    </source>
</evidence>
<name>A0A5S3PMN0_9FLAO</name>
<dbReference type="GO" id="GO:0006508">
    <property type="term" value="P:proteolysis"/>
    <property type="evidence" value="ECO:0007669"/>
    <property type="project" value="UniProtKB-KW"/>
</dbReference>
<dbReference type="GO" id="GO:0004175">
    <property type="term" value="F:endopeptidase activity"/>
    <property type="evidence" value="ECO:0007669"/>
    <property type="project" value="TreeGrafter"/>
</dbReference>
<dbReference type="Gene3D" id="3.30.750.170">
    <property type="match status" value="1"/>
</dbReference>
<dbReference type="RefSeq" id="WP_138659300.1">
    <property type="nucleotide sequence ID" value="NZ_VATY01000004.1"/>
</dbReference>
<keyword evidence="5" id="KW-1185">Reference proteome</keyword>
<keyword evidence="4" id="KW-0378">Hydrolase</keyword>
<comment type="caution">
    <text evidence="4">The sequence shown here is derived from an EMBL/GenBank/DDBJ whole genome shotgun (WGS) entry which is preliminary data.</text>
</comment>
<keyword evidence="1" id="KW-0732">Signal</keyword>
<dbReference type="InterPro" id="IPR036034">
    <property type="entry name" value="PDZ_sf"/>
</dbReference>
<accession>A0A5S3PMN0</accession>
<dbReference type="GO" id="GO:0007165">
    <property type="term" value="P:signal transduction"/>
    <property type="evidence" value="ECO:0007669"/>
    <property type="project" value="TreeGrafter"/>
</dbReference>
<dbReference type="Pfam" id="PF03572">
    <property type="entry name" value="Peptidase_S41"/>
    <property type="match status" value="1"/>
</dbReference>
<dbReference type="Gene3D" id="2.30.42.10">
    <property type="match status" value="1"/>
</dbReference>
<dbReference type="Gene3D" id="3.90.226.10">
    <property type="entry name" value="2-enoyl-CoA Hydratase, Chain A, domain 1"/>
    <property type="match status" value="1"/>
</dbReference>
<sequence length="524" mass="57869">MKKYFLLLLALGLIIFSCETNDDPISPPETSEEMPEEETPVVKTVADYPVQDFMWRAMNIYYFWQEDVADLADNRFTGPSDPAYVNFLGSSTDPEDFFFNKLCNEHENVVGGNNAVDRFSFLSENYKDIVQGFAGVSKSNGVEFGLGRITDSRGLFGFVRYIVKGSDADTKDIKRGDIFIGVNGTDLTIDNYRDLLFGEEDTYTLNFATLANGTIAPNGRELSLTKQEGLVENPILVNQVIEHNGIKVGYMVYNQFAGNSGEPLNEAFGELKAQGINELVLDLRYNPGGFGYITQILGSLIYEANPDKVFYNRRFNSRLEEAWDVVGGDKTNFVADTGTNDGNSNIPLNSLNLSKVYIIATRNSASASELLMNGLRPYVEVVHIGERTVGKNQGSLTLVDSPSTGFGYDRDREDEINPDNQWAIQPIVSQTENSEGFGDYSAGLVPNVEISEDLSQLGSLGDPNERLFARALEEIDASTSKKDFTSVYPVDLFSSSSLQKAKGGELIFKNIPLISKQKADTGTK</sequence>
<dbReference type="OrthoDB" id="7168509at2"/>
<keyword evidence="4" id="KW-0645">Protease</keyword>
<dbReference type="InterPro" id="IPR005151">
    <property type="entry name" value="Tail-specific_protease"/>
</dbReference>
<feature type="domain" description="Tail specific protease" evidence="2">
    <location>
        <begin position="247"/>
        <end position="397"/>
    </location>
</feature>
<protein>
    <submittedName>
        <fullName evidence="4">Carboxyl-terminal protease</fullName>
    </submittedName>
</protein>
<dbReference type="InterPro" id="IPR041613">
    <property type="entry name" value="Pept_S41_N"/>
</dbReference>
<dbReference type="SUPFAM" id="SSF50156">
    <property type="entry name" value="PDZ domain-like"/>
    <property type="match status" value="1"/>
</dbReference>